<name>A0A5C6UE67_9SPHN</name>
<feature type="domain" description="Phosphatidylglycerol lysyltransferase C-terminal" evidence="8">
    <location>
        <begin position="756"/>
        <end position="1042"/>
    </location>
</feature>
<dbReference type="AlphaFoldDB" id="A0A5C6UE67"/>
<feature type="region of interest" description="Disordered" evidence="6">
    <location>
        <begin position="169"/>
        <end position="217"/>
    </location>
</feature>
<feature type="transmembrane region" description="Helical" evidence="7">
    <location>
        <begin position="502"/>
        <end position="524"/>
    </location>
</feature>
<feature type="transmembrane region" description="Helical" evidence="7">
    <location>
        <begin position="545"/>
        <end position="568"/>
    </location>
</feature>
<feature type="transmembrane region" description="Helical" evidence="7">
    <location>
        <begin position="384"/>
        <end position="403"/>
    </location>
</feature>
<evidence type="ECO:0000256" key="3">
    <source>
        <dbReference type="ARBA" id="ARBA00022692"/>
    </source>
</evidence>
<keyword evidence="5 7" id="KW-0472">Membrane</keyword>
<dbReference type="EMBL" id="VOQR01000001">
    <property type="protein sequence ID" value="TXC70914.1"/>
    <property type="molecule type" value="Genomic_DNA"/>
</dbReference>
<feature type="compositionally biased region" description="Basic residues" evidence="6">
    <location>
        <begin position="198"/>
        <end position="210"/>
    </location>
</feature>
<dbReference type="GO" id="GO:0055091">
    <property type="term" value="P:phospholipid homeostasis"/>
    <property type="evidence" value="ECO:0007669"/>
    <property type="project" value="TreeGrafter"/>
</dbReference>
<feature type="transmembrane region" description="Helical" evidence="7">
    <location>
        <begin position="460"/>
        <end position="482"/>
    </location>
</feature>
<evidence type="ECO:0000256" key="5">
    <source>
        <dbReference type="ARBA" id="ARBA00023136"/>
    </source>
</evidence>
<evidence type="ECO:0000256" key="7">
    <source>
        <dbReference type="SAM" id="Phobius"/>
    </source>
</evidence>
<feature type="region of interest" description="Disordered" evidence="6">
    <location>
        <begin position="39"/>
        <end position="155"/>
    </location>
</feature>
<feature type="region of interest" description="Disordered" evidence="6">
    <location>
        <begin position="1"/>
        <end position="24"/>
    </location>
</feature>
<keyword evidence="10" id="KW-1185">Reference proteome</keyword>
<dbReference type="PANTHER" id="PTHR34697">
    <property type="entry name" value="PHOSPHATIDYLGLYCEROL LYSYLTRANSFERASE"/>
    <property type="match status" value="1"/>
</dbReference>
<feature type="transmembrane region" description="Helical" evidence="7">
    <location>
        <begin position="344"/>
        <end position="372"/>
    </location>
</feature>
<dbReference type="GO" id="GO:0005886">
    <property type="term" value="C:plasma membrane"/>
    <property type="evidence" value="ECO:0007669"/>
    <property type="project" value="UniProtKB-SubCell"/>
</dbReference>
<accession>A0A5C6UE67</accession>
<feature type="compositionally biased region" description="Basic residues" evidence="6">
    <location>
        <begin position="92"/>
        <end position="101"/>
    </location>
</feature>
<dbReference type="PANTHER" id="PTHR34697:SF2">
    <property type="entry name" value="PHOSPHATIDYLGLYCEROL LYSYLTRANSFERASE"/>
    <property type="match status" value="1"/>
</dbReference>
<feature type="transmembrane region" description="Helical" evidence="7">
    <location>
        <begin position="230"/>
        <end position="251"/>
    </location>
</feature>
<feature type="compositionally biased region" description="Basic residues" evidence="6">
    <location>
        <begin position="39"/>
        <end position="56"/>
    </location>
</feature>
<evidence type="ECO:0000256" key="1">
    <source>
        <dbReference type="ARBA" id="ARBA00004651"/>
    </source>
</evidence>
<feature type="transmembrane region" description="Helical" evidence="7">
    <location>
        <begin position="303"/>
        <end position="324"/>
    </location>
</feature>
<feature type="transmembrane region" description="Helical" evidence="7">
    <location>
        <begin position="271"/>
        <end position="291"/>
    </location>
</feature>
<dbReference type="InterPro" id="IPR051211">
    <property type="entry name" value="PG_lysyltransferase"/>
</dbReference>
<keyword evidence="2" id="KW-1003">Cell membrane</keyword>
<dbReference type="SUPFAM" id="SSF55729">
    <property type="entry name" value="Acyl-CoA N-acyltransferases (Nat)"/>
    <property type="match status" value="1"/>
</dbReference>
<feature type="transmembrane region" description="Helical" evidence="7">
    <location>
        <begin position="711"/>
        <end position="732"/>
    </location>
</feature>
<dbReference type="NCBIfam" id="NF033480">
    <property type="entry name" value="bifunc_MprF"/>
    <property type="match status" value="1"/>
</dbReference>
<feature type="transmembrane region" description="Helical" evidence="7">
    <location>
        <begin position="620"/>
        <end position="649"/>
    </location>
</feature>
<organism evidence="9 10">
    <name type="scientific">Sphingomonas ginsenosidivorax</name>
    <dbReference type="NCBI Taxonomy" id="862135"/>
    <lineage>
        <taxon>Bacteria</taxon>
        <taxon>Pseudomonadati</taxon>
        <taxon>Pseudomonadota</taxon>
        <taxon>Alphaproteobacteria</taxon>
        <taxon>Sphingomonadales</taxon>
        <taxon>Sphingomonadaceae</taxon>
        <taxon>Sphingomonas</taxon>
    </lineage>
</organism>
<gene>
    <name evidence="9" type="primary">mprF</name>
    <name evidence="9" type="ORF">FSB78_08115</name>
</gene>
<keyword evidence="4 7" id="KW-1133">Transmembrane helix</keyword>
<protein>
    <submittedName>
        <fullName evidence="9">Bifunctional lysylphosphatidylglycerol flippase/synthetase MprF</fullName>
    </submittedName>
</protein>
<sequence>MVRRLSRSQRDPAVSGGDACGPGGRAVLLGRCRDAVRHGAVHRRGARRTRGERHRGQHVDAVPVRRDARRTQPAGRGRGRARRAGGGLAQAGRHRPVLRRGRAADRARASPRSSARADRRHRADRAGHRDLFPGRSARPYLRARTGQPVDRDRVGDRLDAVDLHLRRRRDRQRLPAAADAQRSRRPAAGRALSEPRQAGRRRRRAARRAPRPGTPVSAPIIERIRDNRRALAIAVAVLLALAGFEALHLMLREVHLRDVRAAWSATPHWRIVAALALTTISYLALTGYDMIGLRVIGRPQPWPLAAVASFTSFTISNTFGLTLITGGSARYRAYGSVGLRVGEIAKLGVLTSLVFWAGVAGTAAIALLAAVGPVPIGGLAVSPGVAHALGAALLAMLLALPVARAAGLRQVRLLRWTVTLPSVAQFAGLGVVALIDLMASAATLAVLVPGLDATALPGFVLAYALALLVGAATHVPGGIGVFEAVLLGAVPQDRPAVFAALLLYRLIYYLVPLLLACVLVVGIEGARLRRPIGTGLRLLDRAARALAPTLVTLLVFAGGMALLVSGALPGVQYRLASLDGVPLPLVEGSHLAGSLAGMALLLVAPALNARLTSGFHVARVLLIGGALFSLMKGLDYEEAGILLIVAMALQYSRRAFHRQGGVLSQPLDWAWLMAGLGALGLSLWAGFFAYKRVPYSTELWWHFALDGNAPRFLRASFGAGVMMTTAIAWRLLLGRPAPAPGPALPDDVAARAMAVSPRSDANLAYTGRKRFILSDAGDAFLMYGVQGRTWIVMGDPVGPRERWGELVWATRRACDAARGRLCFFQASEAMLALFVDLGLATYKYGEEAHIPLAGFTLQSPKAKALRHGRKRAIAAGLTFAIVPRADLPPLLGELRAISDEWLRARGVHEKSFSLGTFAEAYMLRFDCAVVRDGDAVVAFANIWTSGDGAEMSVDLMRHRDAVSYGTMDFLFVELLERGRAEGFVRFNLGMAPLSGINGDRLAPAWAKLARTLFENGERFYSFAGLRAFKSKFDPVWTSRYAATVHGLGAGAALIDLVAAVNGAD</sequence>
<feature type="transmembrane region" description="Helical" evidence="7">
    <location>
        <begin position="588"/>
        <end position="608"/>
    </location>
</feature>
<dbReference type="GO" id="GO:0016755">
    <property type="term" value="F:aminoacyltransferase activity"/>
    <property type="evidence" value="ECO:0007669"/>
    <property type="project" value="TreeGrafter"/>
</dbReference>
<evidence type="ECO:0000256" key="2">
    <source>
        <dbReference type="ARBA" id="ARBA00022475"/>
    </source>
</evidence>
<dbReference type="Proteomes" id="UP000321250">
    <property type="component" value="Unassembled WGS sequence"/>
</dbReference>
<keyword evidence="3 7" id="KW-0812">Transmembrane</keyword>
<comment type="subcellular location">
    <subcellularLocation>
        <location evidence="1">Cell membrane</location>
        <topology evidence="1">Multi-pass membrane protein</topology>
    </subcellularLocation>
</comment>
<reference evidence="9 10" key="1">
    <citation type="journal article" date="2013" name="Antonie Van Leeuwenhoek">
        <title>Sphingomonas ginsenosidivorax sp. nov., with the ability to transform ginsenosides.</title>
        <authorList>
            <person name="Jin X.F."/>
            <person name="Kim J.K."/>
            <person name="Liu Q.M."/>
            <person name="Kang M.S."/>
            <person name="He D."/>
            <person name="Jin F.X."/>
            <person name="Kim S.C."/>
            <person name="Im W.T."/>
        </authorList>
    </citation>
    <scope>NUCLEOTIDE SEQUENCE [LARGE SCALE GENOMIC DNA]</scope>
    <source>
        <strain evidence="9 10">KHI67</strain>
    </source>
</reference>
<feature type="transmembrane region" description="Helical" evidence="7">
    <location>
        <begin position="669"/>
        <end position="690"/>
    </location>
</feature>
<evidence type="ECO:0000256" key="4">
    <source>
        <dbReference type="ARBA" id="ARBA00022989"/>
    </source>
</evidence>
<evidence type="ECO:0000313" key="10">
    <source>
        <dbReference type="Proteomes" id="UP000321250"/>
    </source>
</evidence>
<dbReference type="InterPro" id="IPR016181">
    <property type="entry name" value="Acyl_CoA_acyltransferase"/>
</dbReference>
<evidence type="ECO:0000259" key="8">
    <source>
        <dbReference type="Pfam" id="PF09924"/>
    </source>
</evidence>
<dbReference type="Pfam" id="PF09924">
    <property type="entry name" value="LPG_synthase_C"/>
    <property type="match status" value="1"/>
</dbReference>
<evidence type="ECO:0000313" key="9">
    <source>
        <dbReference type="EMBL" id="TXC70914.1"/>
    </source>
</evidence>
<comment type="caution">
    <text evidence="9">The sequence shown here is derived from an EMBL/GenBank/DDBJ whole genome shotgun (WGS) entry which is preliminary data.</text>
</comment>
<evidence type="ECO:0000256" key="6">
    <source>
        <dbReference type="SAM" id="MobiDB-lite"/>
    </source>
</evidence>
<dbReference type="InterPro" id="IPR024320">
    <property type="entry name" value="LPG_synthase_C"/>
</dbReference>
<proteinExistence type="predicted"/>
<feature type="transmembrane region" description="Helical" evidence="7">
    <location>
        <begin position="423"/>
        <end position="448"/>
    </location>
</feature>